<organism evidence="1 2">
    <name type="scientific">Amylocarpus encephaloides</name>
    <dbReference type="NCBI Taxonomy" id="45428"/>
    <lineage>
        <taxon>Eukaryota</taxon>
        <taxon>Fungi</taxon>
        <taxon>Dikarya</taxon>
        <taxon>Ascomycota</taxon>
        <taxon>Pezizomycotina</taxon>
        <taxon>Leotiomycetes</taxon>
        <taxon>Helotiales</taxon>
        <taxon>Helotiales incertae sedis</taxon>
        <taxon>Amylocarpus</taxon>
    </lineage>
</organism>
<dbReference type="AlphaFoldDB" id="A0A9P7Y6L3"/>
<proteinExistence type="predicted"/>
<dbReference type="EMBL" id="MU252595">
    <property type="protein sequence ID" value="KAG9227932.1"/>
    <property type="molecule type" value="Genomic_DNA"/>
</dbReference>
<comment type="caution">
    <text evidence="1">The sequence shown here is derived from an EMBL/GenBank/DDBJ whole genome shotgun (WGS) entry which is preliminary data.</text>
</comment>
<name>A0A9P7Y6L3_9HELO</name>
<dbReference type="OrthoDB" id="10672193at2759"/>
<evidence type="ECO:0000313" key="1">
    <source>
        <dbReference type="EMBL" id="KAG9227932.1"/>
    </source>
</evidence>
<gene>
    <name evidence="1" type="ORF">BJ875DRAFT_490719</name>
</gene>
<accession>A0A9P7Y6L3</accession>
<evidence type="ECO:0000313" key="2">
    <source>
        <dbReference type="Proteomes" id="UP000824998"/>
    </source>
</evidence>
<protein>
    <submittedName>
        <fullName evidence="1">Uncharacterized protein</fullName>
    </submittedName>
</protein>
<reference evidence="1" key="1">
    <citation type="journal article" date="2021" name="IMA Fungus">
        <title>Genomic characterization of three marine fungi, including Emericellopsis atlantica sp. nov. with signatures of a generalist lifestyle and marine biomass degradation.</title>
        <authorList>
            <person name="Hagestad O.C."/>
            <person name="Hou L."/>
            <person name="Andersen J.H."/>
            <person name="Hansen E.H."/>
            <person name="Altermark B."/>
            <person name="Li C."/>
            <person name="Kuhnert E."/>
            <person name="Cox R.J."/>
            <person name="Crous P.W."/>
            <person name="Spatafora J.W."/>
            <person name="Lail K."/>
            <person name="Amirebrahimi M."/>
            <person name="Lipzen A."/>
            <person name="Pangilinan J."/>
            <person name="Andreopoulos W."/>
            <person name="Hayes R.D."/>
            <person name="Ng V."/>
            <person name="Grigoriev I.V."/>
            <person name="Jackson S.A."/>
            <person name="Sutton T.D.S."/>
            <person name="Dobson A.D.W."/>
            <person name="Rama T."/>
        </authorList>
    </citation>
    <scope>NUCLEOTIDE SEQUENCE</scope>
    <source>
        <strain evidence="1">TRa018bII</strain>
    </source>
</reference>
<sequence length="135" mass="15411">MAWRIVTSDEIRPHGNNSIALYFDRRLQLTINLIYSSVPLNLSNVMRDAMTVQDPAAMWTALQVYNKSNDLLYTNNLREQFNALKFNPANQSIRQVTDDLEMLQLEGSILAIPDQFLASRLLAALLQDNGVWTQI</sequence>
<dbReference type="Proteomes" id="UP000824998">
    <property type="component" value="Unassembled WGS sequence"/>
</dbReference>
<keyword evidence="2" id="KW-1185">Reference proteome</keyword>